<evidence type="ECO:0000259" key="10">
    <source>
        <dbReference type="PROSITE" id="PS50835"/>
    </source>
</evidence>
<dbReference type="PANTHER" id="PTHR11481:SF103">
    <property type="entry name" value="LOW AFFINITY IMMUNOGLOBULIN GAMMA FC REGION RECEPTOR III-A-RELATED"/>
    <property type="match status" value="1"/>
</dbReference>
<keyword evidence="9" id="KW-0812">Transmembrane</keyword>
<feature type="non-terminal residue" evidence="11">
    <location>
        <position position="1"/>
    </location>
</feature>
<dbReference type="CDD" id="cd05753">
    <property type="entry name" value="Ig2_FcgammaR_like"/>
    <property type="match status" value="1"/>
</dbReference>
<evidence type="ECO:0000256" key="9">
    <source>
        <dbReference type="SAM" id="Phobius"/>
    </source>
</evidence>
<comment type="subcellular location">
    <subcellularLocation>
        <location evidence="1">Cell membrane</location>
    </subcellularLocation>
</comment>
<name>A0A4U1ER01_MONMO</name>
<dbReference type="AlphaFoldDB" id="A0A4U1ER01"/>
<dbReference type="InterPro" id="IPR013783">
    <property type="entry name" value="Ig-like_fold"/>
</dbReference>
<protein>
    <recommendedName>
        <fullName evidence="8">Low affinity immunoglobulin gamma Fc region receptor III-A</fullName>
    </recommendedName>
</protein>
<dbReference type="FunFam" id="2.60.40.10:FF:000217">
    <property type="entry name" value="High affinity immunoglobulin gamma Fc receptor I"/>
    <property type="match status" value="1"/>
</dbReference>
<evidence type="ECO:0000256" key="1">
    <source>
        <dbReference type="ARBA" id="ARBA00004236"/>
    </source>
</evidence>
<evidence type="ECO:0000256" key="4">
    <source>
        <dbReference type="ARBA" id="ARBA00022729"/>
    </source>
</evidence>
<gene>
    <name evidence="11" type="ORF">EI555_020149</name>
</gene>
<dbReference type="Pfam" id="PF13895">
    <property type="entry name" value="Ig_2"/>
    <property type="match status" value="2"/>
</dbReference>
<organism evidence="11 12">
    <name type="scientific">Monodon monoceros</name>
    <name type="common">Narwhal</name>
    <name type="synonym">Ceratodon monodon</name>
    <dbReference type="NCBI Taxonomy" id="40151"/>
    <lineage>
        <taxon>Eukaryota</taxon>
        <taxon>Metazoa</taxon>
        <taxon>Chordata</taxon>
        <taxon>Craniata</taxon>
        <taxon>Vertebrata</taxon>
        <taxon>Euteleostomi</taxon>
        <taxon>Mammalia</taxon>
        <taxon>Eutheria</taxon>
        <taxon>Laurasiatheria</taxon>
        <taxon>Artiodactyla</taxon>
        <taxon>Whippomorpha</taxon>
        <taxon>Cetacea</taxon>
        <taxon>Odontoceti</taxon>
        <taxon>Monodontidae</taxon>
        <taxon>Monodon</taxon>
    </lineage>
</organism>
<dbReference type="InterPro" id="IPR036179">
    <property type="entry name" value="Ig-like_dom_sf"/>
</dbReference>
<feature type="transmembrane region" description="Helical" evidence="9">
    <location>
        <begin position="211"/>
        <end position="232"/>
    </location>
</feature>
<dbReference type="PANTHER" id="PTHR11481">
    <property type="entry name" value="IMMUNOGLOBULIN FC RECEPTOR"/>
    <property type="match status" value="1"/>
</dbReference>
<dbReference type="Gene3D" id="2.60.40.10">
    <property type="entry name" value="Immunoglobulins"/>
    <property type="match status" value="2"/>
</dbReference>
<accession>A0A4U1ER01</accession>
<dbReference type="SUPFAM" id="SSF48726">
    <property type="entry name" value="Immunoglobulin"/>
    <property type="match status" value="2"/>
</dbReference>
<feature type="domain" description="Ig-like" evidence="10">
    <location>
        <begin position="104"/>
        <end position="194"/>
    </location>
</feature>
<dbReference type="InterPro" id="IPR007110">
    <property type="entry name" value="Ig-like_dom"/>
</dbReference>
<sequence length="259" mass="29344">GLGFQLARKLGWLISCPYLHSLDSSADLPKAVVLLDPQWDRVLKDDHVTLKCQGDYPLGDNSTQWWHNGTLIPNQASSYFITDAKVEDSGDYKCQTGLSTLSDPVKLKVYVGWLLLQAPRWVVQEGEPIQLKCHSWKKTTVRKVQFFQNGQGKQFSYQNSDFYIPEAKLEHSGSYFCRGIIGSKNESSEAMNITVQGQENPPTSSSFFPPWHQITFFLVMGLLFAVDTGLYFSVKRALRNSKEDWRNGKVTWTQGPQGK</sequence>
<dbReference type="PROSITE" id="PS50835">
    <property type="entry name" value="IG_LIKE"/>
    <property type="match status" value="2"/>
</dbReference>
<dbReference type="InterPro" id="IPR050488">
    <property type="entry name" value="Ig_Fc_receptor"/>
</dbReference>
<dbReference type="EMBL" id="RWIC01000935">
    <property type="protein sequence ID" value="TKC38843.1"/>
    <property type="molecule type" value="Genomic_DNA"/>
</dbReference>
<evidence type="ECO:0000256" key="6">
    <source>
        <dbReference type="ARBA" id="ARBA00023157"/>
    </source>
</evidence>
<dbReference type="GO" id="GO:0019770">
    <property type="term" value="F:IgG receptor activity"/>
    <property type="evidence" value="ECO:0007669"/>
    <property type="project" value="TreeGrafter"/>
</dbReference>
<evidence type="ECO:0000256" key="7">
    <source>
        <dbReference type="ARBA" id="ARBA00023180"/>
    </source>
</evidence>
<evidence type="ECO:0000256" key="5">
    <source>
        <dbReference type="ARBA" id="ARBA00023136"/>
    </source>
</evidence>
<dbReference type="GO" id="GO:0009897">
    <property type="term" value="C:external side of plasma membrane"/>
    <property type="evidence" value="ECO:0007669"/>
    <property type="project" value="TreeGrafter"/>
</dbReference>
<keyword evidence="6" id="KW-1015">Disulfide bond</keyword>
<dbReference type="CDD" id="cd05752">
    <property type="entry name" value="Ig1_FcgammaR_like"/>
    <property type="match status" value="1"/>
</dbReference>
<dbReference type="InterPro" id="IPR003599">
    <property type="entry name" value="Ig_sub"/>
</dbReference>
<keyword evidence="3" id="KW-0390">IgG-binding protein</keyword>
<keyword evidence="4" id="KW-0732">Signal</keyword>
<dbReference type="GO" id="GO:0019864">
    <property type="term" value="F:IgG binding"/>
    <property type="evidence" value="ECO:0007669"/>
    <property type="project" value="UniProtKB-KW"/>
</dbReference>
<keyword evidence="7" id="KW-0325">Glycoprotein</keyword>
<dbReference type="SMART" id="SM00409">
    <property type="entry name" value="IG"/>
    <property type="match status" value="2"/>
</dbReference>
<dbReference type="Proteomes" id="UP000308365">
    <property type="component" value="Unassembled WGS sequence"/>
</dbReference>
<keyword evidence="5 9" id="KW-0472">Membrane</keyword>
<evidence type="ECO:0000313" key="11">
    <source>
        <dbReference type="EMBL" id="TKC38843.1"/>
    </source>
</evidence>
<comment type="caution">
    <text evidence="11">The sequence shown here is derived from an EMBL/GenBank/DDBJ whole genome shotgun (WGS) entry which is preliminary data.</text>
</comment>
<evidence type="ECO:0000256" key="8">
    <source>
        <dbReference type="ARBA" id="ARBA00040880"/>
    </source>
</evidence>
<evidence type="ECO:0000313" key="12">
    <source>
        <dbReference type="Proteomes" id="UP000308365"/>
    </source>
</evidence>
<evidence type="ECO:0000256" key="2">
    <source>
        <dbReference type="ARBA" id="ARBA00022475"/>
    </source>
</evidence>
<dbReference type="FunFam" id="2.60.40.10:FF:000356">
    <property type="entry name" value="Low affinity immunoglobulin gamma Fc region receptor III-A"/>
    <property type="match status" value="1"/>
</dbReference>
<keyword evidence="9" id="KW-1133">Transmembrane helix</keyword>
<proteinExistence type="predicted"/>
<feature type="domain" description="Ig-like" evidence="10">
    <location>
        <begin position="29"/>
        <end position="95"/>
    </location>
</feature>
<keyword evidence="2" id="KW-1003">Cell membrane</keyword>
<evidence type="ECO:0000256" key="3">
    <source>
        <dbReference type="ARBA" id="ARBA00022652"/>
    </source>
</evidence>
<reference evidence="12" key="1">
    <citation type="journal article" date="2019" name="IScience">
        <title>Narwhal Genome Reveals Long-Term Low Genetic Diversity despite Current Large Abundance Size.</title>
        <authorList>
            <person name="Westbury M.V."/>
            <person name="Petersen B."/>
            <person name="Garde E."/>
            <person name="Heide-Jorgensen M.P."/>
            <person name="Lorenzen E.D."/>
        </authorList>
    </citation>
    <scope>NUCLEOTIDE SEQUENCE [LARGE SCALE GENOMIC DNA]</scope>
</reference>
<dbReference type="GO" id="GO:0001788">
    <property type="term" value="P:antibody-dependent cellular cytotoxicity"/>
    <property type="evidence" value="ECO:0007669"/>
    <property type="project" value="TreeGrafter"/>
</dbReference>